<accession>A0A1H8E8I7</accession>
<feature type="chain" id="PRO_5011536918" evidence="1">
    <location>
        <begin position="20"/>
        <end position="204"/>
    </location>
</feature>
<feature type="signal peptide" evidence="1">
    <location>
        <begin position="1"/>
        <end position="19"/>
    </location>
</feature>
<dbReference type="EMBL" id="FOCL01000002">
    <property type="protein sequence ID" value="SEN15839.1"/>
    <property type="molecule type" value="Genomic_DNA"/>
</dbReference>
<organism evidence="2 3">
    <name type="scientific">Mucilaginibacter gossypiicola</name>
    <dbReference type="NCBI Taxonomy" id="551995"/>
    <lineage>
        <taxon>Bacteria</taxon>
        <taxon>Pseudomonadati</taxon>
        <taxon>Bacteroidota</taxon>
        <taxon>Sphingobacteriia</taxon>
        <taxon>Sphingobacteriales</taxon>
        <taxon>Sphingobacteriaceae</taxon>
        <taxon>Mucilaginibacter</taxon>
    </lineage>
</organism>
<evidence type="ECO:0000313" key="3">
    <source>
        <dbReference type="Proteomes" id="UP000198942"/>
    </source>
</evidence>
<gene>
    <name evidence="2" type="ORF">SAMN05192574_102623</name>
</gene>
<evidence type="ECO:0000313" key="2">
    <source>
        <dbReference type="EMBL" id="SEN15839.1"/>
    </source>
</evidence>
<name>A0A1H8E8I7_9SPHI</name>
<evidence type="ECO:0000256" key="1">
    <source>
        <dbReference type="SAM" id="SignalP"/>
    </source>
</evidence>
<reference evidence="3" key="1">
    <citation type="submission" date="2016-10" db="EMBL/GenBank/DDBJ databases">
        <authorList>
            <person name="Varghese N."/>
            <person name="Submissions S."/>
        </authorList>
    </citation>
    <scope>NUCLEOTIDE SEQUENCE [LARGE SCALE GENOMIC DNA]</scope>
    <source>
        <strain evidence="3">Gh-48</strain>
    </source>
</reference>
<keyword evidence="1" id="KW-0732">Signal</keyword>
<dbReference type="STRING" id="551995.SAMN05192574_102623"/>
<protein>
    <submittedName>
        <fullName evidence="2">Uncharacterized protein</fullName>
    </submittedName>
</protein>
<dbReference type="Proteomes" id="UP000198942">
    <property type="component" value="Unassembled WGS sequence"/>
</dbReference>
<proteinExistence type="predicted"/>
<sequence length="204" mass="23921">MRYLLLIMLAIYTKTFACAQNYTLTTDDKVKAKLDSFKSENVSRYMVYNVSCSGAHPRLVIDGRCTVYDIKYVAWLEKGKSYQQRFDECNEHRAKLIDREFFNTISEGMAEIRTARILTPRIKVMNNGKLVLMDVIRDHTCISIFKIYWGGEFIEKQVDQFDLSFKYSDEKQLNMHYQQNQRSILNKLYKQIRSAIIGAGYVSK</sequence>
<keyword evidence="3" id="KW-1185">Reference proteome</keyword>
<dbReference type="AlphaFoldDB" id="A0A1H8E8I7"/>